<gene>
    <name evidence="1" type="ORF">AMAG_02024</name>
</gene>
<dbReference type="VEuPathDB" id="FungiDB:AMAG_02024"/>
<dbReference type="Proteomes" id="UP000054350">
    <property type="component" value="Unassembled WGS sequence"/>
</dbReference>
<organism evidence="1 2">
    <name type="scientific">Allomyces macrogynus (strain ATCC 38327)</name>
    <name type="common">Allomyces javanicus var. macrogynus</name>
    <dbReference type="NCBI Taxonomy" id="578462"/>
    <lineage>
        <taxon>Eukaryota</taxon>
        <taxon>Fungi</taxon>
        <taxon>Fungi incertae sedis</taxon>
        <taxon>Blastocladiomycota</taxon>
        <taxon>Blastocladiomycetes</taxon>
        <taxon>Blastocladiales</taxon>
        <taxon>Blastocladiaceae</taxon>
        <taxon>Allomyces</taxon>
    </lineage>
</organism>
<sequence>MQMDHSTLQSDHFAAAALAVHQVASATRAAPVLAYADATTGAKAMQILGAYLDDGTVPVADLTSGKTGLNLESFAAQAVAKTISGVLTCYDKEKEQGQDVPPSVCDVETLMRLTQLLDALVAWLDATRARTPVAALLQPIPTLAAFFRSLPSPTSPDTPNARLAARLVTLDLVSTALTLSLRGRGSASTTAPTTALTDLYFLPMHFDGGRPITNLEVREAAWLALMRVQELGHAVRETKAAHPFWFKMMRTGMDWVLGPIAKMVLEGAMQTPDANEEL</sequence>
<accession>A0A0L0S1A8</accession>
<evidence type="ECO:0000313" key="2">
    <source>
        <dbReference type="Proteomes" id="UP000054350"/>
    </source>
</evidence>
<reference evidence="2" key="2">
    <citation type="submission" date="2009-11" db="EMBL/GenBank/DDBJ databases">
        <title>The Genome Sequence of Allomyces macrogynus strain ATCC 38327.</title>
        <authorList>
            <consortium name="The Broad Institute Genome Sequencing Platform"/>
            <person name="Russ C."/>
            <person name="Cuomo C."/>
            <person name="Shea T."/>
            <person name="Young S.K."/>
            <person name="Zeng Q."/>
            <person name="Koehrsen M."/>
            <person name="Haas B."/>
            <person name="Borodovsky M."/>
            <person name="Guigo R."/>
            <person name="Alvarado L."/>
            <person name="Berlin A."/>
            <person name="Borenstein D."/>
            <person name="Chen Z."/>
            <person name="Engels R."/>
            <person name="Freedman E."/>
            <person name="Gellesch M."/>
            <person name="Goldberg J."/>
            <person name="Griggs A."/>
            <person name="Gujja S."/>
            <person name="Heiman D."/>
            <person name="Hepburn T."/>
            <person name="Howarth C."/>
            <person name="Jen D."/>
            <person name="Larson L."/>
            <person name="Lewis B."/>
            <person name="Mehta T."/>
            <person name="Park D."/>
            <person name="Pearson M."/>
            <person name="Roberts A."/>
            <person name="Saif S."/>
            <person name="Shenoy N."/>
            <person name="Sisk P."/>
            <person name="Stolte C."/>
            <person name="Sykes S."/>
            <person name="Walk T."/>
            <person name="White J."/>
            <person name="Yandava C."/>
            <person name="Burger G."/>
            <person name="Gray M.W."/>
            <person name="Holland P.W.H."/>
            <person name="King N."/>
            <person name="Lang F.B.F."/>
            <person name="Roger A.J."/>
            <person name="Ruiz-Trillo I."/>
            <person name="Lander E."/>
            <person name="Nusbaum C."/>
        </authorList>
    </citation>
    <scope>NUCLEOTIDE SEQUENCE [LARGE SCALE GENOMIC DNA]</scope>
    <source>
        <strain evidence="2">ATCC 38327</strain>
    </source>
</reference>
<proteinExistence type="predicted"/>
<keyword evidence="2" id="KW-1185">Reference proteome</keyword>
<dbReference type="AlphaFoldDB" id="A0A0L0S1A8"/>
<dbReference type="EMBL" id="GG745330">
    <property type="protein sequence ID" value="KNE56190.1"/>
    <property type="molecule type" value="Genomic_DNA"/>
</dbReference>
<protein>
    <submittedName>
        <fullName evidence="1">Uncharacterized protein</fullName>
    </submittedName>
</protein>
<reference evidence="1 2" key="1">
    <citation type="submission" date="2009-11" db="EMBL/GenBank/DDBJ databases">
        <title>Annotation of Allomyces macrogynus ATCC 38327.</title>
        <authorList>
            <consortium name="The Broad Institute Genome Sequencing Platform"/>
            <person name="Russ C."/>
            <person name="Cuomo C."/>
            <person name="Burger G."/>
            <person name="Gray M.W."/>
            <person name="Holland P.W.H."/>
            <person name="King N."/>
            <person name="Lang F.B.F."/>
            <person name="Roger A.J."/>
            <person name="Ruiz-Trillo I."/>
            <person name="Young S.K."/>
            <person name="Zeng Q."/>
            <person name="Gargeya S."/>
            <person name="Fitzgerald M."/>
            <person name="Haas B."/>
            <person name="Abouelleil A."/>
            <person name="Alvarado L."/>
            <person name="Arachchi H.M."/>
            <person name="Berlin A."/>
            <person name="Chapman S.B."/>
            <person name="Gearin G."/>
            <person name="Goldberg J."/>
            <person name="Griggs A."/>
            <person name="Gujja S."/>
            <person name="Hansen M."/>
            <person name="Heiman D."/>
            <person name="Howarth C."/>
            <person name="Larimer J."/>
            <person name="Lui A."/>
            <person name="MacDonald P.J.P."/>
            <person name="McCowen C."/>
            <person name="Montmayeur A."/>
            <person name="Murphy C."/>
            <person name="Neiman D."/>
            <person name="Pearson M."/>
            <person name="Priest M."/>
            <person name="Roberts A."/>
            <person name="Saif S."/>
            <person name="Shea T."/>
            <person name="Sisk P."/>
            <person name="Stolte C."/>
            <person name="Sykes S."/>
            <person name="Wortman J."/>
            <person name="Nusbaum C."/>
            <person name="Birren B."/>
        </authorList>
    </citation>
    <scope>NUCLEOTIDE SEQUENCE [LARGE SCALE GENOMIC DNA]</scope>
    <source>
        <strain evidence="1 2">ATCC 38327</strain>
    </source>
</reference>
<evidence type="ECO:0000313" key="1">
    <source>
        <dbReference type="EMBL" id="KNE56190.1"/>
    </source>
</evidence>
<dbReference type="OrthoDB" id="5562642at2759"/>
<name>A0A0L0S1A8_ALLM3</name>